<evidence type="ECO:0000313" key="2">
    <source>
        <dbReference type="EMBL" id="PRY53179.1"/>
    </source>
</evidence>
<comment type="caution">
    <text evidence="2">The sequence shown here is derived from an EMBL/GenBank/DDBJ whole genome shotgun (WGS) entry which is preliminary data.</text>
</comment>
<sequence length="262" mass="29875">MIEFLKESTFGVNDVVATAWRVLKRQYFKVLGLCLLMFVIFNLSGILAMYIGGFNIGLSIFMMLIFIVAYFGFQLTLFKFVLRVLDKPDEDVYVKDSFPTTRQILRFLLATFYFVLCILVVYGLIVLVILPLAYVRIPMVILTQVATSLGVLGIIFTWIRISFFPFFIIDRNCSPFKSIRLSMAITRGNFTKLLMLLMLLAIFQALYLKIYSEQDLISAAMINLVNSLLIIPLSSVAIAVAYRQMMNEYHGEDNPGLMGNII</sequence>
<feature type="transmembrane region" description="Helical" evidence="1">
    <location>
        <begin position="216"/>
        <end position="242"/>
    </location>
</feature>
<dbReference type="Proteomes" id="UP000238034">
    <property type="component" value="Unassembled WGS sequence"/>
</dbReference>
<feature type="transmembrane region" description="Helical" evidence="1">
    <location>
        <begin position="107"/>
        <end position="134"/>
    </location>
</feature>
<dbReference type="OrthoDB" id="752539at2"/>
<feature type="transmembrane region" description="Helical" evidence="1">
    <location>
        <begin position="56"/>
        <end position="78"/>
    </location>
</feature>
<gene>
    <name evidence="2" type="ORF">B0I27_104189</name>
</gene>
<dbReference type="EMBL" id="PVTH01000004">
    <property type="protein sequence ID" value="PRY53179.1"/>
    <property type="molecule type" value="Genomic_DNA"/>
</dbReference>
<evidence type="ECO:0000313" key="3">
    <source>
        <dbReference type="Proteomes" id="UP000238034"/>
    </source>
</evidence>
<name>A0A2T0U5I5_9SPHI</name>
<organism evidence="2 3">
    <name type="scientific">Arcticibacter pallidicorallinus</name>
    <dbReference type="NCBI Taxonomy" id="1259464"/>
    <lineage>
        <taxon>Bacteria</taxon>
        <taxon>Pseudomonadati</taxon>
        <taxon>Bacteroidota</taxon>
        <taxon>Sphingobacteriia</taxon>
        <taxon>Sphingobacteriales</taxon>
        <taxon>Sphingobacteriaceae</taxon>
        <taxon>Arcticibacter</taxon>
    </lineage>
</organism>
<protein>
    <recommendedName>
        <fullName evidence="4">Glycerophosphoryl diester phosphodiesterase family protein</fullName>
    </recommendedName>
</protein>
<evidence type="ECO:0008006" key="4">
    <source>
        <dbReference type="Google" id="ProtNLM"/>
    </source>
</evidence>
<proteinExistence type="predicted"/>
<feature type="transmembrane region" description="Helical" evidence="1">
    <location>
        <begin position="146"/>
        <end position="169"/>
    </location>
</feature>
<dbReference type="RefSeq" id="WP_106292758.1">
    <property type="nucleotide sequence ID" value="NZ_PVTH01000004.1"/>
</dbReference>
<keyword evidence="1" id="KW-0812">Transmembrane</keyword>
<feature type="transmembrane region" description="Helical" evidence="1">
    <location>
        <begin position="190"/>
        <end position="210"/>
    </location>
</feature>
<accession>A0A2T0U5I5</accession>
<keyword evidence="3" id="KW-1185">Reference proteome</keyword>
<keyword evidence="1" id="KW-0472">Membrane</keyword>
<evidence type="ECO:0000256" key="1">
    <source>
        <dbReference type="SAM" id="Phobius"/>
    </source>
</evidence>
<reference evidence="2 3" key="1">
    <citation type="submission" date="2018-03" db="EMBL/GenBank/DDBJ databases">
        <title>Genomic Encyclopedia of Type Strains, Phase III (KMG-III): the genomes of soil and plant-associated and newly described type strains.</title>
        <authorList>
            <person name="Whitman W."/>
        </authorList>
    </citation>
    <scope>NUCLEOTIDE SEQUENCE [LARGE SCALE GENOMIC DNA]</scope>
    <source>
        <strain evidence="2 3">CGMCC 1.9313</strain>
    </source>
</reference>
<keyword evidence="1" id="KW-1133">Transmembrane helix</keyword>
<feature type="transmembrane region" description="Helical" evidence="1">
    <location>
        <begin position="30"/>
        <end position="50"/>
    </location>
</feature>
<dbReference type="AlphaFoldDB" id="A0A2T0U5I5"/>